<gene>
    <name evidence="2" type="ORF">AALO17_10260</name>
</gene>
<dbReference type="EMBL" id="CP011391">
    <property type="protein sequence ID" value="AMK54160.1"/>
    <property type="molecule type" value="Genomic_DNA"/>
</dbReference>
<evidence type="ECO:0000313" key="2">
    <source>
        <dbReference type="EMBL" id="AMK54160.1"/>
    </source>
</evidence>
<organism evidence="2 3">
    <name type="scientific">Faecalibaculum rodentium</name>
    <dbReference type="NCBI Taxonomy" id="1702221"/>
    <lineage>
        <taxon>Bacteria</taxon>
        <taxon>Bacillati</taxon>
        <taxon>Bacillota</taxon>
        <taxon>Erysipelotrichia</taxon>
        <taxon>Erysipelotrichales</taxon>
        <taxon>Erysipelotrichaceae</taxon>
        <taxon>Faecalibaculum</taxon>
    </lineage>
</organism>
<dbReference type="Proteomes" id="UP000069771">
    <property type="component" value="Chromosome"/>
</dbReference>
<evidence type="ECO:0000313" key="3">
    <source>
        <dbReference type="Proteomes" id="UP000069771"/>
    </source>
</evidence>
<sequence length="54" mass="5938">MSAFILQDAKDTGKTFARLDDVQQRKGVWKYGNHRTGMQAGPARSGETLSAALR</sequence>
<evidence type="ECO:0000256" key="1">
    <source>
        <dbReference type="SAM" id="MobiDB-lite"/>
    </source>
</evidence>
<proteinExistence type="predicted"/>
<feature type="region of interest" description="Disordered" evidence="1">
    <location>
        <begin position="32"/>
        <end position="54"/>
    </location>
</feature>
<name>A0A140DU33_9FIRM</name>
<dbReference type="KEGG" id="fro:AALO17_10260"/>
<reference evidence="2 3" key="1">
    <citation type="journal article" date="2016" name="Gut Pathog.">
        <title>Whole genome sequencing of "Faecalibaculum rodentium" ALO17, isolated from C57BL/6J laboratory mouse feces.</title>
        <authorList>
            <person name="Lim S."/>
            <person name="Chang D.H."/>
            <person name="Ahn S."/>
            <person name="Kim B.C."/>
        </authorList>
    </citation>
    <scope>NUCLEOTIDE SEQUENCE [LARGE SCALE GENOMIC DNA]</scope>
    <source>
        <strain evidence="2 3">Alo17</strain>
    </source>
</reference>
<dbReference type="AlphaFoldDB" id="A0A140DU33"/>
<protein>
    <submittedName>
        <fullName evidence="2">Uncharacterized protein</fullName>
    </submittedName>
</protein>
<keyword evidence="3" id="KW-1185">Reference proteome</keyword>
<accession>A0A140DU33</accession>